<name>A0ABD2VVE0_9HYME</name>
<evidence type="ECO:0000259" key="1">
    <source>
        <dbReference type="Pfam" id="PF14529"/>
    </source>
</evidence>
<dbReference type="InterPro" id="IPR052560">
    <property type="entry name" value="RdDP_mobile_element"/>
</dbReference>
<gene>
    <name evidence="2" type="ORF">TKK_019676</name>
</gene>
<dbReference type="InterPro" id="IPR036691">
    <property type="entry name" value="Endo/exonu/phosph_ase_sf"/>
</dbReference>
<dbReference type="PANTHER" id="PTHR36688:SF2">
    <property type="entry name" value="ENDONUCLEASE_EXONUCLEASE_PHOSPHATASE DOMAIN-CONTAINING PROTEIN"/>
    <property type="match status" value="1"/>
</dbReference>
<feature type="domain" description="Endonuclease/exonuclease/phosphatase" evidence="1">
    <location>
        <begin position="144"/>
        <end position="223"/>
    </location>
</feature>
<reference evidence="2 3" key="1">
    <citation type="journal article" date="2024" name="bioRxiv">
        <title>A reference genome for Trichogramma kaykai: A tiny desert-dwelling parasitoid wasp with competing sex-ratio distorters.</title>
        <authorList>
            <person name="Culotta J."/>
            <person name="Lindsey A.R."/>
        </authorList>
    </citation>
    <scope>NUCLEOTIDE SEQUENCE [LARGE SCALE GENOMIC DNA]</scope>
    <source>
        <strain evidence="2 3">KSX58</strain>
    </source>
</reference>
<keyword evidence="3" id="KW-1185">Reference proteome</keyword>
<proteinExistence type="predicted"/>
<dbReference type="InterPro" id="IPR005135">
    <property type="entry name" value="Endo/exonuclease/phosphatase"/>
</dbReference>
<dbReference type="EMBL" id="JBJJXI010000170">
    <property type="protein sequence ID" value="KAL3384579.1"/>
    <property type="molecule type" value="Genomic_DNA"/>
</dbReference>
<dbReference type="Gene3D" id="3.60.10.10">
    <property type="entry name" value="Endonuclease/exonuclease/phosphatase"/>
    <property type="match status" value="1"/>
</dbReference>
<evidence type="ECO:0000313" key="2">
    <source>
        <dbReference type="EMBL" id="KAL3384579.1"/>
    </source>
</evidence>
<protein>
    <recommendedName>
        <fullName evidence="1">Endonuclease/exonuclease/phosphatase domain-containing protein</fullName>
    </recommendedName>
</protein>
<sequence length="380" mass="44105">MSVVKNTSTLKILQWNCRSVSKKLILQNEANKYDIIILVETWLNETKRFKLKGFNIVRFNRTSGEAGGLAICVKDYLFFEKTAISFKSRKLETGSIIVKLNSENFLITACYRPPTIDNVTNNLTSLEWKKLCDALLNHSCKNFAHNPLWGSQKYCTNGKIIGEYLDFDDIILLNNGCPTHFNLSYSGFSESCIDLTFCSPGLFPKSNWYVLDDGWMSDHYPIILELNVNLLFHHRLKYRYNLKKLDWSKFYSNLDANKVYFNSMQFTNQNVISRYSIFIEYINNAITDALPNCNKPNNKPKISPNINASGERPRCIWWNDNCDRATILRKAAKKSIKFKYTLDRFIEVKKTEAAATKTLREEKQKSFQSFCNTINHRSKI</sequence>
<dbReference type="PANTHER" id="PTHR36688">
    <property type="entry name" value="ENDO/EXONUCLEASE/PHOSPHATASE DOMAIN-CONTAINING PROTEIN"/>
    <property type="match status" value="1"/>
</dbReference>
<evidence type="ECO:0000313" key="3">
    <source>
        <dbReference type="Proteomes" id="UP001627154"/>
    </source>
</evidence>
<dbReference type="AlphaFoldDB" id="A0ABD2VVE0"/>
<dbReference type="Pfam" id="PF14529">
    <property type="entry name" value="Exo_endo_phos_2"/>
    <property type="match status" value="1"/>
</dbReference>
<accession>A0ABD2VVE0</accession>
<comment type="caution">
    <text evidence="2">The sequence shown here is derived from an EMBL/GenBank/DDBJ whole genome shotgun (WGS) entry which is preliminary data.</text>
</comment>
<dbReference type="SUPFAM" id="SSF56219">
    <property type="entry name" value="DNase I-like"/>
    <property type="match status" value="1"/>
</dbReference>
<organism evidence="2 3">
    <name type="scientific">Trichogramma kaykai</name>
    <dbReference type="NCBI Taxonomy" id="54128"/>
    <lineage>
        <taxon>Eukaryota</taxon>
        <taxon>Metazoa</taxon>
        <taxon>Ecdysozoa</taxon>
        <taxon>Arthropoda</taxon>
        <taxon>Hexapoda</taxon>
        <taxon>Insecta</taxon>
        <taxon>Pterygota</taxon>
        <taxon>Neoptera</taxon>
        <taxon>Endopterygota</taxon>
        <taxon>Hymenoptera</taxon>
        <taxon>Apocrita</taxon>
        <taxon>Proctotrupomorpha</taxon>
        <taxon>Chalcidoidea</taxon>
        <taxon>Trichogrammatidae</taxon>
        <taxon>Trichogramma</taxon>
    </lineage>
</organism>
<dbReference type="Proteomes" id="UP001627154">
    <property type="component" value="Unassembled WGS sequence"/>
</dbReference>